<dbReference type="InterPro" id="IPR012340">
    <property type="entry name" value="NA-bd_OB-fold"/>
</dbReference>
<comment type="similarity">
    <text evidence="1 7">Belongs to the RecO family.</text>
</comment>
<evidence type="ECO:0000259" key="8">
    <source>
        <dbReference type="Pfam" id="PF11967"/>
    </source>
</evidence>
<dbReference type="PANTHER" id="PTHR33991:SF1">
    <property type="entry name" value="DNA REPAIR PROTEIN RECO"/>
    <property type="match status" value="1"/>
</dbReference>
<keyword evidence="3 7" id="KW-0227">DNA damage</keyword>
<dbReference type="GO" id="GO:0043590">
    <property type="term" value="C:bacterial nucleoid"/>
    <property type="evidence" value="ECO:0007669"/>
    <property type="project" value="TreeGrafter"/>
</dbReference>
<dbReference type="Gene3D" id="2.40.50.140">
    <property type="entry name" value="Nucleic acid-binding proteins"/>
    <property type="match status" value="1"/>
</dbReference>
<evidence type="ECO:0000256" key="5">
    <source>
        <dbReference type="ARBA" id="ARBA00023204"/>
    </source>
</evidence>
<evidence type="ECO:0000256" key="1">
    <source>
        <dbReference type="ARBA" id="ARBA00007452"/>
    </source>
</evidence>
<dbReference type="Gene3D" id="1.20.1440.120">
    <property type="entry name" value="Recombination protein O, C-terminal domain"/>
    <property type="match status" value="1"/>
</dbReference>
<evidence type="ECO:0000256" key="2">
    <source>
        <dbReference type="ARBA" id="ARBA00021310"/>
    </source>
</evidence>
<protein>
    <recommendedName>
        <fullName evidence="2 7">DNA repair protein RecO</fullName>
    </recommendedName>
    <alternativeName>
        <fullName evidence="6 7">Recombination protein O</fullName>
    </alternativeName>
</protein>
<dbReference type="InterPro" id="IPR037278">
    <property type="entry name" value="ARFGAP/RecO"/>
</dbReference>
<proteinExistence type="inferred from homology"/>
<dbReference type="Pfam" id="PF11967">
    <property type="entry name" value="RecO_N"/>
    <property type="match status" value="1"/>
</dbReference>
<sequence length="240" mass="28512">MLYKTKGLVLNTINYNDKYVLVQVFTESFGRVTYMVSKAKGRNSKAPRSLFSPLAVLDLEVEHQASRDIQRVREARSEFYLYDISADLSKTSMAFFLSEFLSRVLRDTNDSQLLFSFLEQSVQILEMTDKSIANYHLIFMLKLSHFLGFYPNLEEYRENDLFDMINGEFVSFQPLHRHFLNRYDSKALSMLARISYENMHKFAFSRHDRLNIINRMLEYYRLHLYDFPALKSLDILHELF</sequence>
<dbReference type="GO" id="GO:0006302">
    <property type="term" value="P:double-strand break repair"/>
    <property type="evidence" value="ECO:0007669"/>
    <property type="project" value="TreeGrafter"/>
</dbReference>
<evidence type="ECO:0000313" key="9">
    <source>
        <dbReference type="EMBL" id="MBB4037308.1"/>
    </source>
</evidence>
<evidence type="ECO:0000256" key="7">
    <source>
        <dbReference type="HAMAP-Rule" id="MF_00201"/>
    </source>
</evidence>
<reference evidence="9 10" key="1">
    <citation type="submission" date="2020-08" db="EMBL/GenBank/DDBJ databases">
        <title>Genomic Encyclopedia of Type Strains, Phase IV (KMG-IV): sequencing the most valuable type-strain genomes for metagenomic binning, comparative biology and taxonomic classification.</title>
        <authorList>
            <person name="Goeker M."/>
        </authorList>
    </citation>
    <scope>NUCLEOTIDE SEQUENCE [LARGE SCALE GENOMIC DNA]</scope>
    <source>
        <strain evidence="9 10">DSM 104969</strain>
    </source>
</reference>
<evidence type="ECO:0000256" key="3">
    <source>
        <dbReference type="ARBA" id="ARBA00022763"/>
    </source>
</evidence>
<evidence type="ECO:0000256" key="6">
    <source>
        <dbReference type="ARBA" id="ARBA00033409"/>
    </source>
</evidence>
<keyword evidence="4 7" id="KW-0233">DNA recombination</keyword>
<feature type="domain" description="DNA replication/recombination mediator RecO N-terminal" evidence="8">
    <location>
        <begin position="1"/>
        <end position="76"/>
    </location>
</feature>
<keyword evidence="10" id="KW-1185">Reference proteome</keyword>
<name>A0A840CT47_9BACT</name>
<organism evidence="9 10">
    <name type="scientific">Dysgonomonas hofstadii</name>
    <dbReference type="NCBI Taxonomy" id="637886"/>
    <lineage>
        <taxon>Bacteria</taxon>
        <taxon>Pseudomonadati</taxon>
        <taxon>Bacteroidota</taxon>
        <taxon>Bacteroidia</taxon>
        <taxon>Bacteroidales</taxon>
        <taxon>Dysgonomonadaceae</taxon>
        <taxon>Dysgonomonas</taxon>
    </lineage>
</organism>
<dbReference type="HAMAP" id="MF_00201">
    <property type="entry name" value="RecO"/>
    <property type="match status" value="1"/>
</dbReference>
<dbReference type="InterPro" id="IPR022572">
    <property type="entry name" value="DNA_rep/recomb_RecO_N"/>
</dbReference>
<keyword evidence="5 7" id="KW-0234">DNA repair</keyword>
<evidence type="ECO:0000256" key="4">
    <source>
        <dbReference type="ARBA" id="ARBA00023172"/>
    </source>
</evidence>
<comment type="function">
    <text evidence="7">Involved in DNA repair and RecF pathway recombination.</text>
</comment>
<dbReference type="EMBL" id="JACIEP010000013">
    <property type="protein sequence ID" value="MBB4037308.1"/>
    <property type="molecule type" value="Genomic_DNA"/>
</dbReference>
<dbReference type="NCBIfam" id="TIGR00613">
    <property type="entry name" value="reco"/>
    <property type="match status" value="1"/>
</dbReference>
<dbReference type="InterPro" id="IPR003717">
    <property type="entry name" value="RecO"/>
</dbReference>
<evidence type="ECO:0000313" key="10">
    <source>
        <dbReference type="Proteomes" id="UP000555103"/>
    </source>
</evidence>
<dbReference type="SUPFAM" id="SSF57863">
    <property type="entry name" value="ArfGap/RecO-like zinc finger"/>
    <property type="match status" value="1"/>
</dbReference>
<accession>A0A840CT47</accession>
<gene>
    <name evidence="7" type="primary">recO</name>
    <name evidence="9" type="ORF">GGR21_003225</name>
</gene>
<dbReference type="SUPFAM" id="SSF50249">
    <property type="entry name" value="Nucleic acid-binding proteins"/>
    <property type="match status" value="1"/>
</dbReference>
<dbReference type="Proteomes" id="UP000555103">
    <property type="component" value="Unassembled WGS sequence"/>
</dbReference>
<comment type="caution">
    <text evidence="9">The sequence shown here is derived from an EMBL/GenBank/DDBJ whole genome shotgun (WGS) entry which is preliminary data.</text>
</comment>
<dbReference type="PANTHER" id="PTHR33991">
    <property type="entry name" value="DNA REPAIR PROTEIN RECO"/>
    <property type="match status" value="1"/>
</dbReference>
<dbReference type="AlphaFoldDB" id="A0A840CT47"/>
<dbReference type="GO" id="GO:0006310">
    <property type="term" value="P:DNA recombination"/>
    <property type="evidence" value="ECO:0007669"/>
    <property type="project" value="UniProtKB-UniRule"/>
</dbReference>
<dbReference type="Pfam" id="PF02565">
    <property type="entry name" value="RecO_C"/>
    <property type="match status" value="1"/>
</dbReference>
<dbReference type="InterPro" id="IPR042242">
    <property type="entry name" value="RecO_C"/>
</dbReference>
<dbReference type="RefSeq" id="WP_183308163.1">
    <property type="nucleotide sequence ID" value="NZ_JACIEP010000013.1"/>
</dbReference>